<keyword evidence="8" id="KW-0472">Membrane</keyword>
<dbReference type="AlphaFoldDB" id="A0A1K0HBH7"/>
<evidence type="ECO:0000256" key="2">
    <source>
        <dbReference type="ARBA" id="ARBA00010617"/>
    </source>
</evidence>
<keyword evidence="12" id="KW-1185">Reference proteome</keyword>
<dbReference type="GO" id="GO:0005506">
    <property type="term" value="F:iron ion binding"/>
    <property type="evidence" value="ECO:0007669"/>
    <property type="project" value="InterPro"/>
</dbReference>
<evidence type="ECO:0000256" key="4">
    <source>
        <dbReference type="ARBA" id="ARBA00022723"/>
    </source>
</evidence>
<keyword evidence="8" id="KW-0812">Transmembrane</keyword>
<dbReference type="Pfam" id="PF00067">
    <property type="entry name" value="p450"/>
    <property type="match status" value="1"/>
</dbReference>
<name>A0A1K0HBH7_9BASI</name>
<feature type="transmembrane region" description="Helical" evidence="8">
    <location>
        <begin position="6"/>
        <end position="27"/>
    </location>
</feature>
<feature type="binding site" description="axial binding residue" evidence="6">
    <location>
        <position position="452"/>
    </location>
    <ligand>
        <name>heme</name>
        <dbReference type="ChEBI" id="CHEBI:30413"/>
    </ligand>
    <ligandPart>
        <name>Fe</name>
        <dbReference type="ChEBI" id="CHEBI:18248"/>
    </ligandPart>
</feature>
<comment type="cofactor">
    <cofactor evidence="1 6">
        <name>heme</name>
        <dbReference type="ChEBI" id="CHEBI:30413"/>
    </cofactor>
</comment>
<evidence type="ECO:0000313" key="12">
    <source>
        <dbReference type="Proteomes" id="UP000658997"/>
    </source>
</evidence>
<reference evidence="9" key="2">
    <citation type="submission" date="2016-04" db="EMBL/GenBank/DDBJ databases">
        <authorList>
            <person name="Evans L.H."/>
            <person name="Alamgir A."/>
            <person name="Owens N."/>
            <person name="Weber N.D."/>
            <person name="Virtaneva K."/>
            <person name="Barbian K."/>
            <person name="Babar A."/>
            <person name="Rosenke K."/>
        </authorList>
    </citation>
    <scope>NUCLEOTIDE SEQUENCE</scope>
    <source>
        <strain evidence="9">UB2112</strain>
    </source>
</reference>
<keyword evidence="5 6" id="KW-0408">Iron</keyword>
<proteinExistence type="inferred from homology"/>
<evidence type="ECO:0000256" key="7">
    <source>
        <dbReference type="RuleBase" id="RU000461"/>
    </source>
</evidence>
<gene>
    <name evidence="10" type="ORF">UBRO2_03174</name>
    <name evidence="9" type="ORF">UBRO_06819</name>
</gene>
<keyword evidence="8" id="KW-1133">Transmembrane helix</keyword>
<sequence>MLDLQLSLSSPALLAAFLAVIASYLLFSRSKLSSAPSPSSSSSDAVPLIPLVADLPSAGNFRDDFLLRRRTYGSVHRVNEPNGMVNTYIGDPLSIKDIIEQPDIFEMGPLHSGAAPMWRISPTAGQWFAQVGGQATVRHSSHLFSGSRLAALQKRFVEATRRQFDGLKAGRKEDLFATVSELFFEATMEALFTDRWPKGEYKEYERWDAELTLFCMGMASERAIEARDRFWRLTKEQVDEWLSDCSLQAREQLLELENKYSLPHDDAVAVVLRTAWLGSTQSPLSAGWLLCLLSHRPDAIDKIRTELSQLKQKLAMNTDEIASNPDLLKGENLPTLDNFVNELLRVFSAQSVPRFCHKDTTIRALGPNNTVLHYQVKQGDILQLLYWNVHDASLNPQFWPGGEQGETYEETLQPFDETRFDEADRKLPVFRIKENNETVKTWTPFGYGVRVCPGRYWAVAEIKAFVLMFLQRFDVREMGKLPRPDAGRWLGVLHPKDGMAATLSARS</sequence>
<dbReference type="PRINTS" id="PR00465">
    <property type="entry name" value="EP450IV"/>
</dbReference>
<dbReference type="InterPro" id="IPR001128">
    <property type="entry name" value="Cyt_P450"/>
</dbReference>
<dbReference type="Proteomes" id="UP000658997">
    <property type="component" value="Unassembled WGS sequence"/>
</dbReference>
<protein>
    <submittedName>
        <fullName evidence="9">Related to Cytochrome P450 8B1</fullName>
    </submittedName>
</protein>
<evidence type="ECO:0000256" key="5">
    <source>
        <dbReference type="ARBA" id="ARBA00023004"/>
    </source>
</evidence>
<dbReference type="EMBL" id="LT558129">
    <property type="protein sequence ID" value="SAM84185.1"/>
    <property type="molecule type" value="Genomic_DNA"/>
</dbReference>
<dbReference type="GO" id="GO:0016705">
    <property type="term" value="F:oxidoreductase activity, acting on paired donors, with incorporation or reduction of molecular oxygen"/>
    <property type="evidence" value="ECO:0007669"/>
    <property type="project" value="InterPro"/>
</dbReference>
<reference evidence="10" key="3">
    <citation type="submission" date="2018-08" db="EMBL/GenBank/DDBJ databases">
        <authorList>
            <person name="Guldener U."/>
        </authorList>
    </citation>
    <scope>NUCLEOTIDE SEQUENCE</scope>
    <source>
        <strain evidence="10">UB2</strain>
    </source>
</reference>
<keyword evidence="7" id="KW-0560">Oxidoreductase</keyword>
<evidence type="ECO:0000256" key="8">
    <source>
        <dbReference type="SAM" id="Phobius"/>
    </source>
</evidence>
<evidence type="ECO:0000256" key="3">
    <source>
        <dbReference type="ARBA" id="ARBA00022617"/>
    </source>
</evidence>
<dbReference type="PROSITE" id="PS00086">
    <property type="entry name" value="CYTOCHROME_P450"/>
    <property type="match status" value="1"/>
</dbReference>
<dbReference type="Proteomes" id="UP000179920">
    <property type="component" value="Chromosome XIII"/>
</dbReference>
<keyword evidence="4 6" id="KW-0479">Metal-binding</keyword>
<reference evidence="11" key="1">
    <citation type="submission" date="2016-04" db="EMBL/GenBank/DDBJ databases">
        <authorList>
            <person name="Guldener U."/>
            <person name="Guldener U."/>
        </authorList>
    </citation>
    <scope>NUCLEOTIDE SEQUENCE [LARGE SCALE GENOMIC DNA]</scope>
    <source>
        <strain evidence="11">UB2112</strain>
    </source>
</reference>
<dbReference type="InterPro" id="IPR002403">
    <property type="entry name" value="Cyt_P450_E_grp-IV"/>
</dbReference>
<dbReference type="InterPro" id="IPR036396">
    <property type="entry name" value="Cyt_P450_sf"/>
</dbReference>
<comment type="similarity">
    <text evidence="2 7">Belongs to the cytochrome P450 family.</text>
</comment>
<keyword evidence="3 6" id="KW-0349">Heme</keyword>
<dbReference type="InterPro" id="IPR017972">
    <property type="entry name" value="Cyt_P450_CS"/>
</dbReference>
<dbReference type="PANTHER" id="PTHR24304">
    <property type="entry name" value="CYTOCHROME P450 FAMILY 7"/>
    <property type="match status" value="1"/>
</dbReference>
<keyword evidence="7" id="KW-0503">Monooxygenase</keyword>
<dbReference type="SUPFAM" id="SSF48264">
    <property type="entry name" value="Cytochrome P450"/>
    <property type="match status" value="1"/>
</dbReference>
<dbReference type="InterPro" id="IPR050529">
    <property type="entry name" value="CYP450_sterol_14alpha_dmase"/>
</dbReference>
<dbReference type="GO" id="GO:0020037">
    <property type="term" value="F:heme binding"/>
    <property type="evidence" value="ECO:0007669"/>
    <property type="project" value="InterPro"/>
</dbReference>
<evidence type="ECO:0000256" key="1">
    <source>
        <dbReference type="ARBA" id="ARBA00001971"/>
    </source>
</evidence>
<dbReference type="GO" id="GO:0008395">
    <property type="term" value="F:steroid hydroxylase activity"/>
    <property type="evidence" value="ECO:0007669"/>
    <property type="project" value="TreeGrafter"/>
</dbReference>
<dbReference type="OrthoDB" id="3248974at2759"/>
<accession>A0A1K0HBH7</accession>
<dbReference type="Gene3D" id="1.10.630.10">
    <property type="entry name" value="Cytochrome P450"/>
    <property type="match status" value="1"/>
</dbReference>
<dbReference type="EMBL" id="ULHB01000056">
    <property type="protein sequence ID" value="SYW79490.1"/>
    <property type="molecule type" value="Genomic_DNA"/>
</dbReference>
<evidence type="ECO:0000313" key="10">
    <source>
        <dbReference type="EMBL" id="SYW79490.1"/>
    </source>
</evidence>
<organism evidence="9 11">
    <name type="scientific">Ustilago bromivora</name>
    <dbReference type="NCBI Taxonomy" id="307758"/>
    <lineage>
        <taxon>Eukaryota</taxon>
        <taxon>Fungi</taxon>
        <taxon>Dikarya</taxon>
        <taxon>Basidiomycota</taxon>
        <taxon>Ustilaginomycotina</taxon>
        <taxon>Ustilaginomycetes</taxon>
        <taxon>Ustilaginales</taxon>
        <taxon>Ustilaginaceae</taxon>
        <taxon>Ustilago</taxon>
    </lineage>
</organism>
<dbReference type="PANTHER" id="PTHR24304:SF2">
    <property type="entry name" value="24-HYDROXYCHOLESTEROL 7-ALPHA-HYDROXYLASE"/>
    <property type="match status" value="1"/>
</dbReference>
<evidence type="ECO:0000313" key="11">
    <source>
        <dbReference type="Proteomes" id="UP000179920"/>
    </source>
</evidence>
<evidence type="ECO:0000313" key="9">
    <source>
        <dbReference type="EMBL" id="SAM84185.1"/>
    </source>
</evidence>
<evidence type="ECO:0000256" key="6">
    <source>
        <dbReference type="PIRSR" id="PIRSR602403-1"/>
    </source>
</evidence>